<dbReference type="AlphaFoldDB" id="A0AAN7B1W9"/>
<evidence type="ECO:0000313" key="1">
    <source>
        <dbReference type="EMBL" id="KAK4207878.1"/>
    </source>
</evidence>
<evidence type="ECO:0000313" key="2">
    <source>
        <dbReference type="Proteomes" id="UP001301769"/>
    </source>
</evidence>
<sequence length="337" mass="38260">IFCGNFILPWAAVCEGLEAYAHLSDANNIRSPIVFTMLDLYTLREETDAGMTVSWGRLLEVVRALPATDPLDKVFASVAWLEERIGGKTESRVPIYGGTYVREKYHHAAEFLLTQSPNEPFLSVLSMKEDDVAKPPAEMTLSWVPDWRRPHTVYRLNTDANLFSASVCTSPSYLSRSQKLHLRGCITDEVAAVGPYLPPRRPHDKFNLRGANNIMFAEWYEWAESRALSGKERNELILRWAQTIQAVGRHIPSYLAVKMEHSTGLVELAKSWLDYLETEGGEQTEDLRQFYASCLPAHGRRFGITRRGRFCLLPKNTVIGDSIYIPYGSKVPFVFRK</sequence>
<feature type="non-terminal residue" evidence="1">
    <location>
        <position position="1"/>
    </location>
</feature>
<accession>A0AAN7B1W9</accession>
<dbReference type="InterPro" id="IPR052895">
    <property type="entry name" value="HetReg/Transcr_Mod"/>
</dbReference>
<reference evidence="1" key="2">
    <citation type="submission" date="2023-05" db="EMBL/GenBank/DDBJ databases">
        <authorList>
            <consortium name="Lawrence Berkeley National Laboratory"/>
            <person name="Steindorff A."/>
            <person name="Hensen N."/>
            <person name="Bonometti L."/>
            <person name="Westerberg I."/>
            <person name="Brannstrom I.O."/>
            <person name="Guillou S."/>
            <person name="Cros-Aarteil S."/>
            <person name="Calhoun S."/>
            <person name="Haridas S."/>
            <person name="Kuo A."/>
            <person name="Mondo S."/>
            <person name="Pangilinan J."/>
            <person name="Riley R."/>
            <person name="Labutti K."/>
            <person name="Andreopoulos B."/>
            <person name="Lipzen A."/>
            <person name="Chen C."/>
            <person name="Yanf M."/>
            <person name="Daum C."/>
            <person name="Ng V."/>
            <person name="Clum A."/>
            <person name="Ohm R."/>
            <person name="Martin F."/>
            <person name="Silar P."/>
            <person name="Natvig D."/>
            <person name="Lalanne C."/>
            <person name="Gautier V."/>
            <person name="Ament-Velasquez S.L."/>
            <person name="Kruys A."/>
            <person name="Hutchinson M.I."/>
            <person name="Powell A.J."/>
            <person name="Barry K."/>
            <person name="Miller A.N."/>
            <person name="Grigoriev I.V."/>
            <person name="Debuchy R."/>
            <person name="Gladieux P."/>
            <person name="Thoren M.H."/>
            <person name="Johannesson H."/>
        </authorList>
    </citation>
    <scope>NUCLEOTIDE SEQUENCE</scope>
    <source>
        <strain evidence="1">PSN293</strain>
    </source>
</reference>
<comment type="caution">
    <text evidence="1">The sequence shown here is derived from an EMBL/GenBank/DDBJ whole genome shotgun (WGS) entry which is preliminary data.</text>
</comment>
<dbReference type="PANTHER" id="PTHR24148">
    <property type="entry name" value="ANKYRIN REPEAT DOMAIN-CONTAINING PROTEIN 39 HOMOLOG-RELATED"/>
    <property type="match status" value="1"/>
</dbReference>
<organism evidence="1 2">
    <name type="scientific">Rhypophila decipiens</name>
    <dbReference type="NCBI Taxonomy" id="261697"/>
    <lineage>
        <taxon>Eukaryota</taxon>
        <taxon>Fungi</taxon>
        <taxon>Dikarya</taxon>
        <taxon>Ascomycota</taxon>
        <taxon>Pezizomycotina</taxon>
        <taxon>Sordariomycetes</taxon>
        <taxon>Sordariomycetidae</taxon>
        <taxon>Sordariales</taxon>
        <taxon>Naviculisporaceae</taxon>
        <taxon>Rhypophila</taxon>
    </lineage>
</organism>
<dbReference type="PANTHER" id="PTHR24148:SF64">
    <property type="entry name" value="HETEROKARYON INCOMPATIBILITY DOMAIN-CONTAINING PROTEIN"/>
    <property type="match status" value="1"/>
</dbReference>
<gene>
    <name evidence="1" type="ORF">QBC37DRAFT_297818</name>
</gene>
<keyword evidence="2" id="KW-1185">Reference proteome</keyword>
<name>A0AAN7B1W9_9PEZI</name>
<dbReference type="EMBL" id="MU858269">
    <property type="protein sequence ID" value="KAK4207878.1"/>
    <property type="molecule type" value="Genomic_DNA"/>
</dbReference>
<proteinExistence type="predicted"/>
<reference evidence="1" key="1">
    <citation type="journal article" date="2023" name="Mol. Phylogenet. Evol.">
        <title>Genome-scale phylogeny and comparative genomics of the fungal order Sordariales.</title>
        <authorList>
            <person name="Hensen N."/>
            <person name="Bonometti L."/>
            <person name="Westerberg I."/>
            <person name="Brannstrom I.O."/>
            <person name="Guillou S."/>
            <person name="Cros-Aarteil S."/>
            <person name="Calhoun S."/>
            <person name="Haridas S."/>
            <person name="Kuo A."/>
            <person name="Mondo S."/>
            <person name="Pangilinan J."/>
            <person name="Riley R."/>
            <person name="LaButti K."/>
            <person name="Andreopoulos B."/>
            <person name="Lipzen A."/>
            <person name="Chen C."/>
            <person name="Yan M."/>
            <person name="Daum C."/>
            <person name="Ng V."/>
            <person name="Clum A."/>
            <person name="Steindorff A."/>
            <person name="Ohm R.A."/>
            <person name="Martin F."/>
            <person name="Silar P."/>
            <person name="Natvig D.O."/>
            <person name="Lalanne C."/>
            <person name="Gautier V."/>
            <person name="Ament-Velasquez S.L."/>
            <person name="Kruys A."/>
            <person name="Hutchinson M.I."/>
            <person name="Powell A.J."/>
            <person name="Barry K."/>
            <person name="Miller A.N."/>
            <person name="Grigoriev I.V."/>
            <person name="Debuchy R."/>
            <person name="Gladieux P."/>
            <person name="Hiltunen Thoren M."/>
            <person name="Johannesson H."/>
        </authorList>
    </citation>
    <scope>NUCLEOTIDE SEQUENCE</scope>
    <source>
        <strain evidence="1">PSN293</strain>
    </source>
</reference>
<protein>
    <submittedName>
        <fullName evidence="1">Uncharacterized protein</fullName>
    </submittedName>
</protein>
<dbReference type="Proteomes" id="UP001301769">
    <property type="component" value="Unassembled WGS sequence"/>
</dbReference>